<accession>A0ABP7PVQ2</accession>
<proteinExistence type="predicted"/>
<dbReference type="InterPro" id="IPR029068">
    <property type="entry name" value="Glyas_Bleomycin-R_OHBP_Dase"/>
</dbReference>
<comment type="caution">
    <text evidence="2">The sequence shown here is derived from an EMBL/GenBank/DDBJ whole genome shotgun (WGS) entry which is preliminary data.</text>
</comment>
<dbReference type="SUPFAM" id="SSF54593">
    <property type="entry name" value="Glyoxalase/Bleomycin resistance protein/Dihydroxybiphenyl dioxygenase"/>
    <property type="match status" value="1"/>
</dbReference>
<dbReference type="EMBL" id="BAAAZC010000015">
    <property type="protein sequence ID" value="GAA3971767.1"/>
    <property type="molecule type" value="Genomic_DNA"/>
</dbReference>
<evidence type="ECO:0000313" key="2">
    <source>
        <dbReference type="EMBL" id="GAA3971767.1"/>
    </source>
</evidence>
<evidence type="ECO:0000259" key="1">
    <source>
        <dbReference type="Pfam" id="PF00903"/>
    </source>
</evidence>
<dbReference type="Pfam" id="PF00903">
    <property type="entry name" value="Glyoxalase"/>
    <property type="match status" value="1"/>
</dbReference>
<feature type="domain" description="Glyoxalase/fosfomycin resistance/dioxygenase" evidence="1">
    <location>
        <begin position="19"/>
        <end position="60"/>
    </location>
</feature>
<reference evidence="3" key="1">
    <citation type="journal article" date="2019" name="Int. J. Syst. Evol. Microbiol.">
        <title>The Global Catalogue of Microorganisms (GCM) 10K type strain sequencing project: providing services to taxonomists for standard genome sequencing and annotation.</title>
        <authorList>
            <consortium name="The Broad Institute Genomics Platform"/>
            <consortium name="The Broad Institute Genome Sequencing Center for Infectious Disease"/>
            <person name="Wu L."/>
            <person name="Ma J."/>
        </authorList>
    </citation>
    <scope>NUCLEOTIDE SEQUENCE [LARGE SCALE GENOMIC DNA]</scope>
    <source>
        <strain evidence="3">JCM 16601</strain>
    </source>
</reference>
<protein>
    <recommendedName>
        <fullName evidence="1">Glyoxalase/fosfomycin resistance/dioxygenase domain-containing protein</fullName>
    </recommendedName>
</protein>
<keyword evidence="3" id="KW-1185">Reference proteome</keyword>
<dbReference type="RefSeq" id="WP_259091612.1">
    <property type="nucleotide sequence ID" value="NZ_BAAAZC010000015.1"/>
</dbReference>
<organism evidence="2 3">
    <name type="scientific">Mucilaginibacter dorajii</name>
    <dbReference type="NCBI Taxonomy" id="692994"/>
    <lineage>
        <taxon>Bacteria</taxon>
        <taxon>Pseudomonadati</taxon>
        <taxon>Bacteroidota</taxon>
        <taxon>Sphingobacteriia</taxon>
        <taxon>Sphingobacteriales</taxon>
        <taxon>Sphingobacteriaceae</taxon>
        <taxon>Mucilaginibacter</taxon>
    </lineage>
</organism>
<sequence>MKKTFGWHIRQDNHGNASFDDGEATVKAIAANGGTIVQPIGKDFPEITATFTDPAGNLWSIYQHRE</sequence>
<dbReference type="Proteomes" id="UP001500742">
    <property type="component" value="Unassembled WGS sequence"/>
</dbReference>
<evidence type="ECO:0000313" key="3">
    <source>
        <dbReference type="Proteomes" id="UP001500742"/>
    </source>
</evidence>
<dbReference type="InterPro" id="IPR004360">
    <property type="entry name" value="Glyas_Fos-R_dOase_dom"/>
</dbReference>
<dbReference type="Gene3D" id="3.10.180.10">
    <property type="entry name" value="2,3-Dihydroxybiphenyl 1,2-Dioxygenase, domain 1"/>
    <property type="match status" value="1"/>
</dbReference>
<gene>
    <name evidence="2" type="ORF">GCM10022210_21550</name>
</gene>
<name>A0ABP7PVQ2_9SPHI</name>